<feature type="transmembrane region" description="Helical" evidence="2">
    <location>
        <begin position="77"/>
        <end position="102"/>
    </location>
</feature>
<feature type="compositionally biased region" description="Pro residues" evidence="1">
    <location>
        <begin position="242"/>
        <end position="266"/>
    </location>
</feature>
<evidence type="ECO:0000313" key="3">
    <source>
        <dbReference type="EMBL" id="MBD2775558.1"/>
    </source>
</evidence>
<protein>
    <submittedName>
        <fullName evidence="3">Uncharacterized protein</fullName>
    </submittedName>
</protein>
<feature type="region of interest" description="Disordered" evidence="1">
    <location>
        <begin position="449"/>
        <end position="469"/>
    </location>
</feature>
<proteinExistence type="predicted"/>
<evidence type="ECO:0000256" key="1">
    <source>
        <dbReference type="SAM" id="MobiDB-lite"/>
    </source>
</evidence>
<keyword evidence="2" id="KW-1133">Transmembrane helix</keyword>
<feature type="region of interest" description="Disordered" evidence="1">
    <location>
        <begin position="106"/>
        <end position="132"/>
    </location>
</feature>
<feature type="region of interest" description="Disordered" evidence="1">
    <location>
        <begin position="207"/>
        <end position="270"/>
    </location>
</feature>
<feature type="region of interest" description="Disordered" evidence="1">
    <location>
        <begin position="1"/>
        <end position="72"/>
    </location>
</feature>
<reference evidence="3" key="1">
    <citation type="submission" date="2020-09" db="EMBL/GenBank/DDBJ databases">
        <title>Iningainema tapete sp. nov. (Scytonemataceae, Cyanobacteria) from greenhouses in central Florida (USA) produces two types of nodularin with biosynthetic potential for microcystin-LR and anabaenopeptins.</title>
        <authorList>
            <person name="Berthold D.E."/>
            <person name="Lefler F.W."/>
            <person name="Huang I.-S."/>
            <person name="Abdulla H."/>
            <person name="Zimba P.V."/>
            <person name="Laughinghouse H.D. IV."/>
        </authorList>
    </citation>
    <scope>NUCLEOTIDE SEQUENCE</scope>
    <source>
        <strain evidence="3">BLCCT55</strain>
    </source>
</reference>
<dbReference type="Proteomes" id="UP000629098">
    <property type="component" value="Unassembled WGS sequence"/>
</dbReference>
<feature type="region of interest" description="Disordered" evidence="1">
    <location>
        <begin position="356"/>
        <end position="380"/>
    </location>
</feature>
<dbReference type="AlphaFoldDB" id="A0A8J6XYQ7"/>
<feature type="compositionally biased region" description="Low complexity" evidence="1">
    <location>
        <begin position="360"/>
        <end position="378"/>
    </location>
</feature>
<gene>
    <name evidence="3" type="ORF">ICL16_26740</name>
</gene>
<evidence type="ECO:0000313" key="4">
    <source>
        <dbReference type="Proteomes" id="UP000629098"/>
    </source>
</evidence>
<feature type="compositionally biased region" description="Polar residues" evidence="1">
    <location>
        <begin position="11"/>
        <end position="31"/>
    </location>
</feature>
<comment type="caution">
    <text evidence="3">The sequence shown here is derived from an EMBL/GenBank/DDBJ whole genome shotgun (WGS) entry which is preliminary data.</text>
</comment>
<evidence type="ECO:0000256" key="2">
    <source>
        <dbReference type="SAM" id="Phobius"/>
    </source>
</evidence>
<dbReference type="EMBL" id="JACXAE010000082">
    <property type="protein sequence ID" value="MBD2775558.1"/>
    <property type="molecule type" value="Genomic_DNA"/>
</dbReference>
<keyword evidence="2" id="KW-0472">Membrane</keyword>
<accession>A0A8J6XYQ7</accession>
<feature type="compositionally biased region" description="Polar residues" evidence="1">
    <location>
        <begin position="119"/>
        <end position="131"/>
    </location>
</feature>
<name>A0A8J6XYQ7_9CYAN</name>
<sequence length="586" mass="63478">MTKDKIPSEPPLNSSNTPTVHDSQNNASNWESRMARLVGLEEESHSSGEATTTRQPLPEPEEPQSVQSRSPLSSNPFAKLGLVGAGTLALIVFAGVFLTLAMNIGNQKPKPNPNLVVQPRSQPTTKPTPELQQEEIEALKTKLALAEQAQAVQLAQRQLRNQKSTPTPRITTQPTRRPEPPRVVYRDRPSVVAQRIPTPVQTVYLPAREPVKRPQPQPTRITQLRREPPRQVATVPRRTLPPVLPPLQPSQPIPTPPPLTPTPSSTPDPMQEWARLAKLGSYGQVPGTKNQGVNNATIAQANTIPAPQPLTVTKPPIRVINPPSPSPVSTATKQNSKSAVVGSTAKAVLVTAVYGETTPTNRSNTRSGNNSGNNNSDSGNKEVFVARLTEPLKAADGTSILPKDTQIYLNNDSTSDSGLMRLNVIKVSWQEKNGNRVERNIPEGSLVIRGSNGQPTVGEQNQISTGGSRLGSDIRTGIFSGINKGAEYVNRPRQECDTLPYPVLNGNTNPNENNSQNTITYRSCYNASPDPSIAAGFVEGITRSIGTNLEQRSRASNVPRPPQRTNLWVLSAGKQVVLFVNQPIQL</sequence>
<keyword evidence="4" id="KW-1185">Reference proteome</keyword>
<feature type="region of interest" description="Disordered" evidence="1">
    <location>
        <begin position="156"/>
        <end position="183"/>
    </location>
</feature>
<feature type="compositionally biased region" description="Low complexity" evidence="1">
    <location>
        <begin position="156"/>
        <end position="175"/>
    </location>
</feature>
<feature type="compositionally biased region" description="Polar residues" evidence="1">
    <location>
        <begin position="451"/>
        <end position="467"/>
    </location>
</feature>
<organism evidence="3 4">
    <name type="scientific">Iningainema tapete BLCC-T55</name>
    <dbReference type="NCBI Taxonomy" id="2748662"/>
    <lineage>
        <taxon>Bacteria</taxon>
        <taxon>Bacillati</taxon>
        <taxon>Cyanobacteriota</taxon>
        <taxon>Cyanophyceae</taxon>
        <taxon>Nostocales</taxon>
        <taxon>Scytonemataceae</taxon>
        <taxon>Iningainema tapete</taxon>
    </lineage>
</organism>
<dbReference type="RefSeq" id="WP_190834085.1">
    <property type="nucleotide sequence ID" value="NZ_CAWPPI010000082.1"/>
</dbReference>
<keyword evidence="2" id="KW-0812">Transmembrane</keyword>